<dbReference type="InterPro" id="IPR000524">
    <property type="entry name" value="Tscrpt_reg_HTH_GntR"/>
</dbReference>
<evidence type="ECO:0000256" key="3">
    <source>
        <dbReference type="ARBA" id="ARBA00023163"/>
    </source>
</evidence>
<dbReference type="InterPro" id="IPR036390">
    <property type="entry name" value="WH_DNA-bd_sf"/>
</dbReference>
<comment type="caution">
    <text evidence="5">The sequence shown here is derived from an EMBL/GenBank/DDBJ whole genome shotgun (WGS) entry which is preliminary data.</text>
</comment>
<dbReference type="GO" id="GO:0003677">
    <property type="term" value="F:DNA binding"/>
    <property type="evidence" value="ECO:0007669"/>
    <property type="project" value="UniProtKB-KW"/>
</dbReference>
<sequence length="246" mass="28304">MPKPKKKAYQIIVDQIRECFLNGELQPGEKLPTERELASRFNVSRTSVREALRKLEIKGFIEIRQGSGSFIKATESYTLGEELSTTVTKTDKKLIYEMLELRQALEVECAFLAARRATSEDLERIGNALKMMDRSKNDVELGIQADLSFHINIVLASHNSIFLQLFQTLSEHMQDTIRTTRKQRLKDPERTQETIDEHKEIYLAIAAGDAEHAKQLMEKHITQIRRELTESLFSHIGENVTKNDLF</sequence>
<dbReference type="STRING" id="1220589.CD32_04395"/>
<dbReference type="eggNOG" id="COG2186">
    <property type="taxonomic scope" value="Bacteria"/>
</dbReference>
<dbReference type="PRINTS" id="PR00035">
    <property type="entry name" value="HTHGNTR"/>
</dbReference>
<dbReference type="InterPro" id="IPR008920">
    <property type="entry name" value="TF_FadR/GntR_C"/>
</dbReference>
<dbReference type="CDD" id="cd07377">
    <property type="entry name" value="WHTH_GntR"/>
    <property type="match status" value="1"/>
</dbReference>
<dbReference type="Pfam" id="PF07729">
    <property type="entry name" value="FCD"/>
    <property type="match status" value="1"/>
</dbReference>
<gene>
    <name evidence="5" type="ORF">CD32_04395</name>
</gene>
<keyword evidence="3" id="KW-0804">Transcription</keyword>
<name>A0A0A3IQE6_9BACI</name>
<dbReference type="AlphaFoldDB" id="A0A0A3IQE6"/>
<dbReference type="SUPFAM" id="SSF46785">
    <property type="entry name" value="Winged helix' DNA-binding domain"/>
    <property type="match status" value="1"/>
</dbReference>
<dbReference type="GO" id="GO:0003700">
    <property type="term" value="F:DNA-binding transcription factor activity"/>
    <property type="evidence" value="ECO:0007669"/>
    <property type="project" value="InterPro"/>
</dbReference>
<dbReference type="Gene3D" id="1.20.120.530">
    <property type="entry name" value="GntR ligand-binding domain-like"/>
    <property type="match status" value="1"/>
</dbReference>
<keyword evidence="6" id="KW-1185">Reference proteome</keyword>
<organism evidence="5 6">
    <name type="scientific">Lysinibacillus odysseyi 34hs-1 = NBRC 100172</name>
    <dbReference type="NCBI Taxonomy" id="1220589"/>
    <lineage>
        <taxon>Bacteria</taxon>
        <taxon>Bacillati</taxon>
        <taxon>Bacillota</taxon>
        <taxon>Bacilli</taxon>
        <taxon>Bacillales</taxon>
        <taxon>Bacillaceae</taxon>
        <taxon>Lysinibacillus</taxon>
    </lineage>
</organism>
<dbReference type="InterPro" id="IPR036388">
    <property type="entry name" value="WH-like_DNA-bd_sf"/>
</dbReference>
<keyword evidence="2" id="KW-0238">DNA-binding</keyword>
<protein>
    <submittedName>
        <fullName evidence="5">GntR family transcriptional regulator</fullName>
    </submittedName>
</protein>
<accession>A0A0A3IQE6</accession>
<dbReference type="Pfam" id="PF00392">
    <property type="entry name" value="GntR"/>
    <property type="match status" value="1"/>
</dbReference>
<dbReference type="PROSITE" id="PS50949">
    <property type="entry name" value="HTH_GNTR"/>
    <property type="match status" value="1"/>
</dbReference>
<dbReference type="SMART" id="SM00345">
    <property type="entry name" value="HTH_GNTR"/>
    <property type="match status" value="1"/>
</dbReference>
<evidence type="ECO:0000313" key="6">
    <source>
        <dbReference type="Proteomes" id="UP000030437"/>
    </source>
</evidence>
<dbReference type="Gene3D" id="1.10.10.10">
    <property type="entry name" value="Winged helix-like DNA-binding domain superfamily/Winged helix DNA-binding domain"/>
    <property type="match status" value="1"/>
</dbReference>
<feature type="domain" description="HTH gntR-type" evidence="4">
    <location>
        <begin position="6"/>
        <end position="74"/>
    </location>
</feature>
<dbReference type="RefSeq" id="WP_036151682.1">
    <property type="nucleotide sequence ID" value="NZ_AVCX01000013.1"/>
</dbReference>
<dbReference type="SUPFAM" id="SSF48008">
    <property type="entry name" value="GntR ligand-binding domain-like"/>
    <property type="match status" value="1"/>
</dbReference>
<reference evidence="5 6" key="1">
    <citation type="submission" date="2014-02" db="EMBL/GenBank/DDBJ databases">
        <title>Draft genome sequence of Lysinibacillus odysseyi NBRC 100172.</title>
        <authorList>
            <person name="Zhang F."/>
            <person name="Wang G."/>
            <person name="Zhang L."/>
        </authorList>
    </citation>
    <scope>NUCLEOTIDE SEQUENCE [LARGE SCALE GENOMIC DNA]</scope>
    <source>
        <strain evidence="5 6">NBRC 100172</strain>
    </source>
</reference>
<dbReference type="PANTHER" id="PTHR43537">
    <property type="entry name" value="TRANSCRIPTIONAL REGULATOR, GNTR FAMILY"/>
    <property type="match status" value="1"/>
</dbReference>
<dbReference type="Proteomes" id="UP000030437">
    <property type="component" value="Unassembled WGS sequence"/>
</dbReference>
<evidence type="ECO:0000313" key="5">
    <source>
        <dbReference type="EMBL" id="KGR86984.1"/>
    </source>
</evidence>
<proteinExistence type="predicted"/>
<dbReference type="OrthoDB" id="369138at2"/>
<evidence type="ECO:0000256" key="2">
    <source>
        <dbReference type="ARBA" id="ARBA00023125"/>
    </source>
</evidence>
<keyword evidence="1" id="KW-0805">Transcription regulation</keyword>
<dbReference type="SMART" id="SM00895">
    <property type="entry name" value="FCD"/>
    <property type="match status" value="1"/>
</dbReference>
<dbReference type="PANTHER" id="PTHR43537:SF5">
    <property type="entry name" value="UXU OPERON TRANSCRIPTIONAL REGULATOR"/>
    <property type="match status" value="1"/>
</dbReference>
<dbReference type="InterPro" id="IPR011711">
    <property type="entry name" value="GntR_C"/>
</dbReference>
<evidence type="ECO:0000259" key="4">
    <source>
        <dbReference type="PROSITE" id="PS50949"/>
    </source>
</evidence>
<dbReference type="EMBL" id="JPVP01000049">
    <property type="protein sequence ID" value="KGR86984.1"/>
    <property type="molecule type" value="Genomic_DNA"/>
</dbReference>
<evidence type="ECO:0000256" key="1">
    <source>
        <dbReference type="ARBA" id="ARBA00023015"/>
    </source>
</evidence>